<protein>
    <submittedName>
        <fullName evidence="2">Uncharacterized protein</fullName>
    </submittedName>
</protein>
<sequence length="767" mass="84750">PCWFQLPLHSPRLRQHWVHDEEQGPVTWHCRQPVSGRSRQHRQRTDQHPSLLVAAPSWPHGSICSAAVVAALVFDRRRRGCRVTRLAATSAAGSNGSSSDESDRVTIEVPKALLKLMPSHVRADSKLRDRYLREALEIGIRAVSQAGISLDTSFVQSSFADFAADVRRQNEESRRSLEELLSGQLTGQDSRLAQLLQVTTSLPNTVSDLVSDALQEERVRIGRLVNAGDPQSPLGLFLSQQRQAVETLQADYVRKVVVLEEGLKQQMAEIRSALKVEEKLQAAQEVLDRERQGASFEDAGYEALVQMTRGFGDKVEACGTVTVEGTTRKIGDQLIYVCQPGLPEFTIVVEQKSGRFGRRPLLRQMQEAMECRCSSAAIGVVQRKHLGKRQTGYDQHGPLQVIVGVDWRDDEEDAGNDWFALEVAYRALRGQLVASSLQLQSASIDVDKLMDSVKTAQSALREAQKIKVNATAARASLDAITGTITDIARKHVSTVSSKEWSKRRRPRADVAMGSAVMLTAGHTARVALVIRSSRGMTPCLRGHGLQEFVSSNFPAASRFSGASEPRSQVPVRGAQGSSQAAPSGGVTGRFRGRFQQFEIPHKFPQFPQIFGEWIVRRIRKKESGKENGHPCSKVYDTFLDCVRRHPDSFEKKCRTEAGKCLACQEEHKGWKAPEGFQYMRFLEHFRVFSEGKQSPDEGVGKFNYTDPGPRTHGVGTVLEFGKRLGGYYTKPTDNSGKAQSGAAEKVSPQSAEAKTPSEKPPKTSSSE</sequence>
<dbReference type="AlphaFoldDB" id="A0A813D1Q2"/>
<accession>A0A813D1Q2</accession>
<feature type="region of interest" description="Disordered" evidence="1">
    <location>
        <begin position="691"/>
        <end position="714"/>
    </location>
</feature>
<dbReference type="Proteomes" id="UP000654075">
    <property type="component" value="Unassembled WGS sequence"/>
</dbReference>
<feature type="region of interest" description="Disordered" evidence="1">
    <location>
        <begin position="559"/>
        <end position="586"/>
    </location>
</feature>
<dbReference type="EMBL" id="CAJNNV010000096">
    <property type="protein sequence ID" value="CAE8581442.1"/>
    <property type="molecule type" value="Genomic_DNA"/>
</dbReference>
<organism evidence="2 3">
    <name type="scientific">Polarella glacialis</name>
    <name type="common">Dinoflagellate</name>
    <dbReference type="NCBI Taxonomy" id="89957"/>
    <lineage>
        <taxon>Eukaryota</taxon>
        <taxon>Sar</taxon>
        <taxon>Alveolata</taxon>
        <taxon>Dinophyceae</taxon>
        <taxon>Suessiales</taxon>
        <taxon>Suessiaceae</taxon>
        <taxon>Polarella</taxon>
    </lineage>
</organism>
<reference evidence="2" key="1">
    <citation type="submission" date="2021-02" db="EMBL/GenBank/DDBJ databases">
        <authorList>
            <person name="Dougan E. K."/>
            <person name="Rhodes N."/>
            <person name="Thang M."/>
            <person name="Chan C."/>
        </authorList>
    </citation>
    <scope>NUCLEOTIDE SEQUENCE</scope>
</reference>
<feature type="non-terminal residue" evidence="2">
    <location>
        <position position="1"/>
    </location>
</feature>
<evidence type="ECO:0000256" key="1">
    <source>
        <dbReference type="SAM" id="MobiDB-lite"/>
    </source>
</evidence>
<gene>
    <name evidence="2" type="ORF">PGLA1383_LOCUS468</name>
</gene>
<comment type="caution">
    <text evidence="2">The sequence shown here is derived from an EMBL/GenBank/DDBJ whole genome shotgun (WGS) entry which is preliminary data.</text>
</comment>
<evidence type="ECO:0000313" key="2">
    <source>
        <dbReference type="EMBL" id="CAE8581442.1"/>
    </source>
</evidence>
<proteinExistence type="predicted"/>
<feature type="region of interest" description="Disordered" evidence="1">
    <location>
        <begin position="728"/>
        <end position="767"/>
    </location>
</feature>
<evidence type="ECO:0000313" key="3">
    <source>
        <dbReference type="Proteomes" id="UP000654075"/>
    </source>
</evidence>
<keyword evidence="3" id="KW-1185">Reference proteome</keyword>
<name>A0A813D1Q2_POLGL</name>